<comment type="caution">
    <text evidence="1">The sequence shown here is derived from an EMBL/GenBank/DDBJ whole genome shotgun (WGS) entry which is preliminary data.</text>
</comment>
<protein>
    <submittedName>
        <fullName evidence="1">Uncharacterized protein</fullName>
    </submittedName>
</protein>
<name>C0B4Z3_9FIRM</name>
<organism evidence="1 2">
    <name type="scientific">Coprococcus comes ATCC 27758</name>
    <dbReference type="NCBI Taxonomy" id="470146"/>
    <lineage>
        <taxon>Bacteria</taxon>
        <taxon>Bacillati</taxon>
        <taxon>Bacillota</taxon>
        <taxon>Clostridia</taxon>
        <taxon>Lachnospirales</taxon>
        <taxon>Lachnospiraceae</taxon>
        <taxon>Coprococcus</taxon>
    </lineage>
</organism>
<gene>
    <name evidence="1" type="ORF">COPCOM_00213</name>
</gene>
<evidence type="ECO:0000313" key="1">
    <source>
        <dbReference type="EMBL" id="EEG91518.1"/>
    </source>
</evidence>
<accession>C0B4Z3</accession>
<evidence type="ECO:0000313" key="2">
    <source>
        <dbReference type="Proteomes" id="UP000003793"/>
    </source>
</evidence>
<dbReference type="Proteomes" id="UP000003793">
    <property type="component" value="Unassembled WGS sequence"/>
</dbReference>
<dbReference type="HOGENOM" id="CLU_3308036_0_0_9"/>
<sequence>MTPNRKKIIFNKNFTQPGFQILQPFYMIETVKKRKNKNT</sequence>
<dbReference type="AlphaFoldDB" id="C0B4Z3"/>
<reference evidence="1 2" key="2">
    <citation type="submission" date="2009-03" db="EMBL/GenBank/DDBJ databases">
        <title>Draft genome sequence of Coprococcus comes (ATCC 27758).</title>
        <authorList>
            <person name="Sudarsanam P."/>
            <person name="Ley R."/>
            <person name="Guruge J."/>
            <person name="Turnbaugh P.J."/>
            <person name="Mahowald M."/>
            <person name="Liep D."/>
            <person name="Gordon J."/>
        </authorList>
    </citation>
    <scope>NUCLEOTIDE SEQUENCE [LARGE SCALE GENOMIC DNA]</scope>
    <source>
        <strain evidence="1 2">ATCC 27758</strain>
    </source>
</reference>
<reference evidence="1 2" key="1">
    <citation type="submission" date="2009-02" db="EMBL/GenBank/DDBJ databases">
        <authorList>
            <person name="Fulton L."/>
            <person name="Clifton S."/>
            <person name="Fulton B."/>
            <person name="Xu J."/>
            <person name="Minx P."/>
            <person name="Pepin K.H."/>
            <person name="Johnson M."/>
            <person name="Bhonagiri V."/>
            <person name="Nash W.E."/>
            <person name="Mardis E.R."/>
            <person name="Wilson R.K."/>
        </authorList>
    </citation>
    <scope>NUCLEOTIDE SEQUENCE [LARGE SCALE GENOMIC DNA]</scope>
    <source>
        <strain evidence="1 2">ATCC 27758</strain>
    </source>
</reference>
<dbReference type="EMBL" id="ABVR01000029">
    <property type="protein sequence ID" value="EEG91518.1"/>
    <property type="molecule type" value="Genomic_DNA"/>
</dbReference>
<proteinExistence type="predicted"/>